<dbReference type="CDD" id="cd23572">
    <property type="entry name" value="TFP_LU_ECD_PINLYP_rpt2"/>
    <property type="match status" value="1"/>
</dbReference>
<dbReference type="InterPro" id="IPR050918">
    <property type="entry name" value="CNF-like_PLA2_Inhibitor"/>
</dbReference>
<dbReference type="Proteomes" id="UP001295444">
    <property type="component" value="Chromosome 10"/>
</dbReference>
<dbReference type="SUPFAM" id="SSF57302">
    <property type="entry name" value="Snake toxin-like"/>
    <property type="match status" value="1"/>
</dbReference>
<evidence type="ECO:0000256" key="2">
    <source>
        <dbReference type="ARBA" id="ARBA00022525"/>
    </source>
</evidence>
<proteinExistence type="predicted"/>
<dbReference type="PANTHER" id="PTHR20914:SF25">
    <property type="entry name" value="PHOSPHOLIPASE A2 INHIBITOR AND LY6_PLAUR DOMAIN-CONTAINING PROTEIN"/>
    <property type="match status" value="1"/>
</dbReference>
<evidence type="ECO:0000256" key="1">
    <source>
        <dbReference type="ARBA" id="ARBA00004613"/>
    </source>
</evidence>
<dbReference type="InterPro" id="IPR045860">
    <property type="entry name" value="Snake_toxin-like_sf"/>
</dbReference>
<evidence type="ECO:0000313" key="3">
    <source>
        <dbReference type="EMBL" id="CAH2318180.1"/>
    </source>
</evidence>
<keyword evidence="4" id="KW-1185">Reference proteome</keyword>
<keyword evidence="2" id="KW-0964">Secreted</keyword>
<protein>
    <recommendedName>
        <fullName evidence="5">Phospholipase A2 inhibitor and Ly6/PLAUR domain-containing protein-like</fullName>
    </recommendedName>
</protein>
<evidence type="ECO:0008006" key="5">
    <source>
        <dbReference type="Google" id="ProtNLM"/>
    </source>
</evidence>
<evidence type="ECO:0000313" key="4">
    <source>
        <dbReference type="Proteomes" id="UP001295444"/>
    </source>
</evidence>
<accession>A0AAD1WQI4</accession>
<dbReference type="EMBL" id="OW240921">
    <property type="protein sequence ID" value="CAH2318180.1"/>
    <property type="molecule type" value="Genomic_DNA"/>
</dbReference>
<gene>
    <name evidence="3" type="ORF">PECUL_23A051547</name>
</gene>
<dbReference type="Gene3D" id="2.10.60.10">
    <property type="entry name" value="CD59"/>
    <property type="match status" value="1"/>
</dbReference>
<reference evidence="3" key="1">
    <citation type="submission" date="2022-03" db="EMBL/GenBank/DDBJ databases">
        <authorList>
            <person name="Alioto T."/>
            <person name="Alioto T."/>
            <person name="Gomez Garrido J."/>
        </authorList>
    </citation>
    <scope>NUCLEOTIDE SEQUENCE</scope>
</reference>
<name>A0AAD1WQI4_PELCU</name>
<dbReference type="AlphaFoldDB" id="A0AAD1WQI4"/>
<dbReference type="PANTHER" id="PTHR20914">
    <property type="entry name" value="LY6/PLAUR DOMAIN-CONTAINING PROTEIN 8"/>
    <property type="match status" value="1"/>
</dbReference>
<dbReference type="GO" id="GO:0005576">
    <property type="term" value="C:extracellular region"/>
    <property type="evidence" value="ECO:0007669"/>
    <property type="project" value="UniProtKB-SubCell"/>
</dbReference>
<comment type="subcellular location">
    <subcellularLocation>
        <location evidence="1">Secreted</location>
    </subcellularLocation>
</comment>
<sequence>MTLDTTTTTLDITTTTLDTTTMTLDTTTTTPATTTMTLDTTTTTPTPTTTLYTNTGGSLYCIECVNTTGSTCTGSNVACPTGSICGSQYTVTRLDRAVFEKISRKCLPEKQCSVSGSYSFNREKITTATSCCNSSGCTPTFPTLPAGSSEPNGVTCPTCSIPGSIVCYSGENIQCTGNETMCFLRGSTITENLQSLSIRGCATKSVCDNEIPSSVTGFTDTNVRFFCTVPGDDCQCKRCQSFLP</sequence>
<organism evidence="3 4">
    <name type="scientific">Pelobates cultripes</name>
    <name type="common">Western spadefoot toad</name>
    <dbReference type="NCBI Taxonomy" id="61616"/>
    <lineage>
        <taxon>Eukaryota</taxon>
        <taxon>Metazoa</taxon>
        <taxon>Chordata</taxon>
        <taxon>Craniata</taxon>
        <taxon>Vertebrata</taxon>
        <taxon>Euteleostomi</taxon>
        <taxon>Amphibia</taxon>
        <taxon>Batrachia</taxon>
        <taxon>Anura</taxon>
        <taxon>Pelobatoidea</taxon>
        <taxon>Pelobatidae</taxon>
        <taxon>Pelobates</taxon>
    </lineage>
</organism>